<reference evidence="2 4" key="1">
    <citation type="journal article" date="2013" name="Int. J. Syst. Evol. Microbiol.">
        <title>Kordia antarctica sp. nov., isolated from Antarctic seawater.</title>
        <authorList>
            <person name="Baek K."/>
            <person name="Choi A."/>
            <person name="Kang I."/>
            <person name="Lee K."/>
            <person name="Cho J.C."/>
        </authorList>
    </citation>
    <scope>NUCLEOTIDE SEQUENCE [LARGE SCALE GENOMIC DNA]</scope>
    <source>
        <strain evidence="2 4">IMCC3317</strain>
    </source>
</reference>
<dbReference type="KEGG" id="kan:IMCC3317_46770"/>
<evidence type="ECO:0000313" key="4">
    <source>
        <dbReference type="Proteomes" id="UP000464657"/>
    </source>
</evidence>
<sequence length="431" mass="50005">MVIHFSTVFKALDTFVAKHNATSDSLSARLRQPVIATAREIIRIYGASLLRASKQACFDTSNIPSLKTNNVQLAKISHVSTRTIQRHLKKLLQANIITEKIWHGSNASYELYLNPKILLINGQEPVNNSQILAKTEKTKSTDNQFFKNEKRTNCPHTDSSNNSYINNILIGVHKKLDANNQRSSLSLTAIDFSGNKTGNNFSRYTEKEGAKQNKEQLAQDTLGARNFYQKHTHHQPDNDTEREGKSSEATEQAKDIVSRFEASSFSSFNFYVDDLWKLAKNTLYENVFLTKYQEKRAKELLRLWYEPVEERNLDKVHKVYVKRIGLVCKYIAKDPQNRFVQLPNRYFDPTNTFGFTGTKVWYENQMRSKQKTRLKLITHAQIRRFLNNEQKQTEKQKPRLPLFYDCEKKIQKLGNPKLLDQFYEHVLKSTS</sequence>
<dbReference type="EMBL" id="CP019288">
    <property type="protein sequence ID" value="QHI39272.1"/>
    <property type="molecule type" value="Genomic_DNA"/>
</dbReference>
<accession>A0A7L4ZJ03</accession>
<dbReference type="SUPFAM" id="SSF46785">
    <property type="entry name" value="Winged helix' DNA-binding domain"/>
    <property type="match status" value="1"/>
</dbReference>
<organism evidence="2 4">
    <name type="scientific">Kordia antarctica</name>
    <dbReference type="NCBI Taxonomy" id="1218801"/>
    <lineage>
        <taxon>Bacteria</taxon>
        <taxon>Pseudomonadati</taxon>
        <taxon>Bacteroidota</taxon>
        <taxon>Flavobacteriia</taxon>
        <taxon>Flavobacteriales</taxon>
        <taxon>Flavobacteriaceae</taxon>
        <taxon>Kordia</taxon>
    </lineage>
</organism>
<dbReference type="Proteomes" id="UP000464657">
    <property type="component" value="Chromosome"/>
</dbReference>
<evidence type="ECO:0000256" key="1">
    <source>
        <dbReference type="SAM" id="MobiDB-lite"/>
    </source>
</evidence>
<protein>
    <submittedName>
        <fullName evidence="2">Uncharacterized protein</fullName>
    </submittedName>
</protein>
<reference evidence="2" key="2">
    <citation type="submission" date="2017-01" db="EMBL/GenBank/DDBJ databases">
        <authorList>
            <person name="Cho J.-C."/>
        </authorList>
    </citation>
    <scope>NUCLEOTIDE SEQUENCE</scope>
    <source>
        <strain evidence="2">IMCC3317</strain>
    </source>
</reference>
<name>A0A7L4ZJ03_9FLAO</name>
<evidence type="ECO:0000313" key="2">
    <source>
        <dbReference type="EMBL" id="QHI36718.1"/>
    </source>
</evidence>
<gene>
    <name evidence="2" type="ORF">IMCC3317_20880</name>
    <name evidence="3" type="ORF">IMCC3317_46770</name>
</gene>
<proteinExistence type="predicted"/>
<feature type="compositionally biased region" description="Basic and acidic residues" evidence="1">
    <location>
        <begin position="234"/>
        <end position="253"/>
    </location>
</feature>
<dbReference type="InterPro" id="IPR036390">
    <property type="entry name" value="WH_DNA-bd_sf"/>
</dbReference>
<dbReference type="KEGG" id="kan:IMCC3317_20880"/>
<dbReference type="EMBL" id="CP019288">
    <property type="protein sequence ID" value="QHI36718.1"/>
    <property type="molecule type" value="Genomic_DNA"/>
</dbReference>
<dbReference type="AlphaFoldDB" id="A0A7L4ZJ03"/>
<feature type="region of interest" description="Disordered" evidence="1">
    <location>
        <begin position="231"/>
        <end position="253"/>
    </location>
</feature>
<keyword evidence="4" id="KW-1185">Reference proteome</keyword>
<dbReference type="RefSeq" id="WP_170293846.1">
    <property type="nucleotide sequence ID" value="NZ_CP019288.1"/>
</dbReference>
<evidence type="ECO:0000313" key="3">
    <source>
        <dbReference type="EMBL" id="QHI39272.1"/>
    </source>
</evidence>